<evidence type="ECO:0000313" key="3">
    <source>
        <dbReference type="Proteomes" id="UP000754883"/>
    </source>
</evidence>
<dbReference type="EMBL" id="CABFNO020001405">
    <property type="protein sequence ID" value="CAG9986686.1"/>
    <property type="molecule type" value="Genomic_DNA"/>
</dbReference>
<protein>
    <submittedName>
        <fullName evidence="2">Uncharacterized protein</fullName>
    </submittedName>
</protein>
<keyword evidence="3" id="KW-1185">Reference proteome</keyword>
<feature type="signal peptide" evidence="1">
    <location>
        <begin position="1"/>
        <end position="17"/>
    </location>
</feature>
<organism evidence="2 3">
    <name type="scientific">Clonostachys byssicola</name>
    <dbReference type="NCBI Taxonomy" id="160290"/>
    <lineage>
        <taxon>Eukaryota</taxon>
        <taxon>Fungi</taxon>
        <taxon>Dikarya</taxon>
        <taxon>Ascomycota</taxon>
        <taxon>Pezizomycotina</taxon>
        <taxon>Sordariomycetes</taxon>
        <taxon>Hypocreomycetidae</taxon>
        <taxon>Hypocreales</taxon>
        <taxon>Bionectriaceae</taxon>
        <taxon>Clonostachys</taxon>
    </lineage>
</organism>
<comment type="caution">
    <text evidence="2">The sequence shown here is derived from an EMBL/GenBank/DDBJ whole genome shotgun (WGS) entry which is preliminary data.</text>
</comment>
<proteinExistence type="predicted"/>
<feature type="chain" id="PRO_5040493306" evidence="1">
    <location>
        <begin position="18"/>
        <end position="71"/>
    </location>
</feature>
<dbReference type="AlphaFoldDB" id="A0A9N9Y0K4"/>
<accession>A0A9N9Y0K4</accession>
<evidence type="ECO:0000313" key="2">
    <source>
        <dbReference type="EMBL" id="CAG9986686.1"/>
    </source>
</evidence>
<dbReference type="Proteomes" id="UP000754883">
    <property type="component" value="Unassembled WGS sequence"/>
</dbReference>
<sequence length="71" mass="7597">MKVFPLFVVLLAGAASAVDVKCHCGAKDMRSRCCTAYGGRESGDSCIFKNPTSTIRAAFVNCCPVGYNHFC</sequence>
<name>A0A9N9Y0K4_9HYPO</name>
<dbReference type="OrthoDB" id="5116485at2759"/>
<evidence type="ECO:0000256" key="1">
    <source>
        <dbReference type="SAM" id="SignalP"/>
    </source>
</evidence>
<reference evidence="2" key="1">
    <citation type="submission" date="2021-10" db="EMBL/GenBank/DDBJ databases">
        <authorList>
            <person name="Piombo E."/>
        </authorList>
    </citation>
    <scope>NUCLEOTIDE SEQUENCE</scope>
</reference>
<gene>
    <name evidence="2" type="ORF">CBYS24578_00007883</name>
</gene>
<keyword evidence="1" id="KW-0732">Signal</keyword>